<dbReference type="AlphaFoldDB" id="A0A0L0V1E4"/>
<gene>
    <name evidence="7" type="ORF">PSTG_13574</name>
</gene>
<feature type="domain" description="RING-type" evidence="6">
    <location>
        <begin position="156"/>
        <end position="198"/>
    </location>
</feature>
<dbReference type="InterPro" id="IPR051834">
    <property type="entry name" value="RING_finger_E3_ligase"/>
</dbReference>
<name>A0A0L0V1E4_9BASI</name>
<keyword evidence="2 4" id="KW-0863">Zinc-finger</keyword>
<evidence type="ECO:0000256" key="4">
    <source>
        <dbReference type="PROSITE-ProRule" id="PRU00175"/>
    </source>
</evidence>
<dbReference type="PANTHER" id="PTHR45931:SF3">
    <property type="entry name" value="RING ZINC FINGER-CONTAINING PROTEIN"/>
    <property type="match status" value="1"/>
</dbReference>
<dbReference type="Gene3D" id="3.30.40.10">
    <property type="entry name" value="Zinc/RING finger domain, C3HC4 (zinc finger)"/>
    <property type="match status" value="1"/>
</dbReference>
<dbReference type="CDD" id="cd16448">
    <property type="entry name" value="RING-H2"/>
    <property type="match status" value="1"/>
</dbReference>
<dbReference type="OrthoDB" id="10298824at2759"/>
<dbReference type="GO" id="GO:0061630">
    <property type="term" value="F:ubiquitin protein ligase activity"/>
    <property type="evidence" value="ECO:0007669"/>
    <property type="project" value="TreeGrafter"/>
</dbReference>
<dbReference type="GO" id="GO:0005634">
    <property type="term" value="C:nucleus"/>
    <property type="evidence" value="ECO:0007669"/>
    <property type="project" value="TreeGrafter"/>
</dbReference>
<feature type="compositionally biased region" description="Low complexity" evidence="5">
    <location>
        <begin position="7"/>
        <end position="17"/>
    </location>
</feature>
<comment type="caution">
    <text evidence="7">The sequence shown here is derived from an EMBL/GenBank/DDBJ whole genome shotgun (WGS) entry which is preliminary data.</text>
</comment>
<reference evidence="8" key="1">
    <citation type="submission" date="2014-03" db="EMBL/GenBank/DDBJ databases">
        <title>The Genome Sequence of Puccinia striiformis f. sp. tritici PST-78.</title>
        <authorList>
            <consortium name="The Broad Institute Genome Sequencing Platform"/>
            <person name="Cuomo C."/>
            <person name="Hulbert S."/>
            <person name="Chen X."/>
            <person name="Walker B."/>
            <person name="Young S.K."/>
            <person name="Zeng Q."/>
            <person name="Gargeya S."/>
            <person name="Fitzgerald M."/>
            <person name="Haas B."/>
            <person name="Abouelleil A."/>
            <person name="Alvarado L."/>
            <person name="Arachchi H.M."/>
            <person name="Berlin A.M."/>
            <person name="Chapman S.B."/>
            <person name="Goldberg J."/>
            <person name="Griggs A."/>
            <person name="Gujja S."/>
            <person name="Hansen M."/>
            <person name="Howarth C."/>
            <person name="Imamovic A."/>
            <person name="Larimer J."/>
            <person name="McCowan C."/>
            <person name="Montmayeur A."/>
            <person name="Murphy C."/>
            <person name="Neiman D."/>
            <person name="Pearson M."/>
            <person name="Priest M."/>
            <person name="Roberts A."/>
            <person name="Saif S."/>
            <person name="Shea T."/>
            <person name="Sisk P."/>
            <person name="Sykes S."/>
            <person name="Wortman J."/>
            <person name="Nusbaum C."/>
            <person name="Birren B."/>
        </authorList>
    </citation>
    <scope>NUCLEOTIDE SEQUENCE [LARGE SCALE GENOMIC DNA]</scope>
    <source>
        <strain evidence="8">race PST-78</strain>
    </source>
</reference>
<feature type="region of interest" description="Disordered" evidence="5">
    <location>
        <begin position="1"/>
        <end position="20"/>
    </location>
</feature>
<proteinExistence type="predicted"/>
<evidence type="ECO:0000259" key="6">
    <source>
        <dbReference type="PROSITE" id="PS50089"/>
    </source>
</evidence>
<dbReference type="GO" id="GO:0008270">
    <property type="term" value="F:zinc ion binding"/>
    <property type="evidence" value="ECO:0007669"/>
    <property type="project" value="UniProtKB-KW"/>
</dbReference>
<dbReference type="EMBL" id="AJIL01000146">
    <property type="protein sequence ID" value="KNE93083.1"/>
    <property type="molecule type" value="Genomic_DNA"/>
</dbReference>
<evidence type="ECO:0000256" key="1">
    <source>
        <dbReference type="ARBA" id="ARBA00022723"/>
    </source>
</evidence>
<protein>
    <recommendedName>
        <fullName evidence="6">RING-type domain-containing protein</fullName>
    </recommendedName>
</protein>
<sequence length="212" mass="24548">MDQRNLSGEAGPSGSSAPRPPTFRYSEILIPIEDLLDTLPELQRVYIKKFYDNLDRDISMLKYGPTPENQKPVSEPTYHRLQEYERAVTQFSKIYPARFDAFQAELDDTYSDLNLHSGVYSRRAEGLDDLLSRLGKTELSKLISMNTNGADEIPKCTICWAEYLHADRITTLPCHEKHHFHESCIEEWMLEQPFCPLCLNRTKLPRVHKQTT</sequence>
<evidence type="ECO:0000256" key="3">
    <source>
        <dbReference type="ARBA" id="ARBA00022833"/>
    </source>
</evidence>
<accession>A0A0L0V1E4</accession>
<dbReference type="SUPFAM" id="SSF57850">
    <property type="entry name" value="RING/U-box"/>
    <property type="match status" value="1"/>
</dbReference>
<dbReference type="PANTHER" id="PTHR45931">
    <property type="entry name" value="SI:CH211-59O9.10"/>
    <property type="match status" value="1"/>
</dbReference>
<dbReference type="InterPro" id="IPR001841">
    <property type="entry name" value="Znf_RING"/>
</dbReference>
<evidence type="ECO:0000256" key="2">
    <source>
        <dbReference type="ARBA" id="ARBA00022771"/>
    </source>
</evidence>
<dbReference type="InterPro" id="IPR013083">
    <property type="entry name" value="Znf_RING/FYVE/PHD"/>
</dbReference>
<organism evidence="7 8">
    <name type="scientific">Puccinia striiformis f. sp. tritici PST-78</name>
    <dbReference type="NCBI Taxonomy" id="1165861"/>
    <lineage>
        <taxon>Eukaryota</taxon>
        <taxon>Fungi</taxon>
        <taxon>Dikarya</taxon>
        <taxon>Basidiomycota</taxon>
        <taxon>Pucciniomycotina</taxon>
        <taxon>Pucciniomycetes</taxon>
        <taxon>Pucciniales</taxon>
        <taxon>Pucciniaceae</taxon>
        <taxon>Puccinia</taxon>
    </lineage>
</organism>
<dbReference type="Pfam" id="PF13639">
    <property type="entry name" value="zf-RING_2"/>
    <property type="match status" value="1"/>
</dbReference>
<dbReference type="Proteomes" id="UP000054564">
    <property type="component" value="Unassembled WGS sequence"/>
</dbReference>
<dbReference type="GO" id="GO:0006511">
    <property type="term" value="P:ubiquitin-dependent protein catabolic process"/>
    <property type="evidence" value="ECO:0007669"/>
    <property type="project" value="TreeGrafter"/>
</dbReference>
<keyword evidence="3" id="KW-0862">Zinc</keyword>
<keyword evidence="1" id="KW-0479">Metal-binding</keyword>
<evidence type="ECO:0000313" key="8">
    <source>
        <dbReference type="Proteomes" id="UP000054564"/>
    </source>
</evidence>
<dbReference type="PROSITE" id="PS50089">
    <property type="entry name" value="ZF_RING_2"/>
    <property type="match status" value="1"/>
</dbReference>
<dbReference type="STRING" id="1165861.A0A0L0V1E4"/>
<keyword evidence="8" id="KW-1185">Reference proteome</keyword>
<evidence type="ECO:0000256" key="5">
    <source>
        <dbReference type="SAM" id="MobiDB-lite"/>
    </source>
</evidence>
<evidence type="ECO:0000313" key="7">
    <source>
        <dbReference type="EMBL" id="KNE93083.1"/>
    </source>
</evidence>